<dbReference type="Pfam" id="PF05504">
    <property type="entry name" value="Spore_GerAC"/>
    <property type="match status" value="1"/>
</dbReference>
<evidence type="ECO:0000259" key="8">
    <source>
        <dbReference type="Pfam" id="PF05504"/>
    </source>
</evidence>
<keyword evidence="4" id="KW-0732">Signal</keyword>
<proteinExistence type="inferred from homology"/>
<keyword evidence="6" id="KW-0564">Palmitate</keyword>
<evidence type="ECO:0000256" key="1">
    <source>
        <dbReference type="ARBA" id="ARBA00004635"/>
    </source>
</evidence>
<evidence type="ECO:0000256" key="4">
    <source>
        <dbReference type="ARBA" id="ARBA00022729"/>
    </source>
</evidence>
<reference evidence="11" key="1">
    <citation type="journal article" date="2019" name="Int. J. Syst. Evol. Microbiol.">
        <title>The Global Catalogue of Microorganisms (GCM) 10K type strain sequencing project: providing services to taxonomists for standard genome sequencing and annotation.</title>
        <authorList>
            <consortium name="The Broad Institute Genomics Platform"/>
            <consortium name="The Broad Institute Genome Sequencing Center for Infectious Disease"/>
            <person name="Wu L."/>
            <person name="Ma J."/>
        </authorList>
    </citation>
    <scope>NUCLEOTIDE SEQUENCE [LARGE SCALE GENOMIC DNA]</scope>
    <source>
        <strain evidence="11">IBRC-M 10813</strain>
    </source>
</reference>
<dbReference type="InterPro" id="IPR046953">
    <property type="entry name" value="Spore_GerAC-like_C"/>
</dbReference>
<organism evidence="10 11">
    <name type="scientific">Salinithrix halophila</name>
    <dbReference type="NCBI Taxonomy" id="1485204"/>
    <lineage>
        <taxon>Bacteria</taxon>
        <taxon>Bacillati</taxon>
        <taxon>Bacillota</taxon>
        <taxon>Bacilli</taxon>
        <taxon>Bacillales</taxon>
        <taxon>Thermoactinomycetaceae</taxon>
        <taxon>Salinithrix</taxon>
    </lineage>
</organism>
<dbReference type="PANTHER" id="PTHR35789">
    <property type="entry name" value="SPORE GERMINATION PROTEIN B3"/>
    <property type="match status" value="1"/>
</dbReference>
<evidence type="ECO:0000256" key="2">
    <source>
        <dbReference type="ARBA" id="ARBA00007886"/>
    </source>
</evidence>
<comment type="caution">
    <text evidence="10">The sequence shown here is derived from an EMBL/GenBank/DDBJ whole genome shotgun (WGS) entry which is preliminary data.</text>
</comment>
<protein>
    <submittedName>
        <fullName evidence="10">Ger(X)C family spore germination protein</fullName>
    </submittedName>
</protein>
<feature type="domain" description="Spore germination protein N-terminal" evidence="9">
    <location>
        <begin position="25"/>
        <end position="191"/>
    </location>
</feature>
<evidence type="ECO:0000313" key="10">
    <source>
        <dbReference type="EMBL" id="MFC4078019.1"/>
    </source>
</evidence>
<keyword evidence="7" id="KW-0449">Lipoprotein</keyword>
<dbReference type="InterPro" id="IPR057336">
    <property type="entry name" value="GerAC_N"/>
</dbReference>
<keyword evidence="5" id="KW-0472">Membrane</keyword>
<dbReference type="NCBIfam" id="TIGR02887">
    <property type="entry name" value="spore_ger_x_C"/>
    <property type="match status" value="1"/>
</dbReference>
<comment type="subcellular location">
    <subcellularLocation>
        <location evidence="1">Membrane</location>
        <topology evidence="1">Lipid-anchor</topology>
    </subcellularLocation>
</comment>
<sequence length="383" mass="42933">MKRILLLIFSLLLLLSQTGCWDITLLKDARLVVLAGLDRTPEGKLLTTAVIRESKVAEGGQELTNVILKSTGHTPRETRDNADRRLNDRFDPSKNRTLVLGEKLAREDIYPILDIFFRDPKSALNAHFAVVKGKAEDLLDLNKVGDTMIGQFVDETISSAETSTLVPQVNIKSISPMMFDPGQDFAVPYLTKETGDLQAAGINNKKDVSVEGIAMFHGRHMTGTLNREESRLFLLMADKKNRIARMIMQVDPGKAADVGSYITIDIGKMKQTLDVQIRPDGTIQANVNLNMDVAAIEYPKDKLTEPTIIDRLNKKVSESLTHQATQVVKKMKRSRFDGFGIGRRIMAHYPEKWQGAKWWTKTYPKITIRPRVTARIIGHGIVN</sequence>
<dbReference type="PANTHER" id="PTHR35789:SF1">
    <property type="entry name" value="SPORE GERMINATION PROTEIN B3"/>
    <property type="match status" value="1"/>
</dbReference>
<dbReference type="Pfam" id="PF25198">
    <property type="entry name" value="Spore_GerAC_N"/>
    <property type="match status" value="1"/>
</dbReference>
<evidence type="ECO:0000256" key="3">
    <source>
        <dbReference type="ARBA" id="ARBA00022544"/>
    </source>
</evidence>
<dbReference type="Proteomes" id="UP001595843">
    <property type="component" value="Unassembled WGS sequence"/>
</dbReference>
<accession>A0ABV8JHD6</accession>
<name>A0ABV8JHD6_9BACL</name>
<dbReference type="Gene3D" id="3.30.300.210">
    <property type="entry name" value="Nutrient germinant receptor protein C, domain 3"/>
    <property type="match status" value="1"/>
</dbReference>
<dbReference type="InterPro" id="IPR038501">
    <property type="entry name" value="Spore_GerAC_C_sf"/>
</dbReference>
<evidence type="ECO:0000313" key="11">
    <source>
        <dbReference type="Proteomes" id="UP001595843"/>
    </source>
</evidence>
<evidence type="ECO:0000256" key="5">
    <source>
        <dbReference type="ARBA" id="ARBA00023136"/>
    </source>
</evidence>
<keyword evidence="3" id="KW-0309">Germination</keyword>
<evidence type="ECO:0000259" key="9">
    <source>
        <dbReference type="Pfam" id="PF25198"/>
    </source>
</evidence>
<comment type="similarity">
    <text evidence="2">Belongs to the GerABKC lipoprotein family.</text>
</comment>
<keyword evidence="11" id="KW-1185">Reference proteome</keyword>
<evidence type="ECO:0000256" key="7">
    <source>
        <dbReference type="ARBA" id="ARBA00023288"/>
    </source>
</evidence>
<dbReference type="EMBL" id="JBHSAP010000018">
    <property type="protein sequence ID" value="MFC4078019.1"/>
    <property type="molecule type" value="Genomic_DNA"/>
</dbReference>
<dbReference type="InterPro" id="IPR008844">
    <property type="entry name" value="Spore_GerAC-like"/>
</dbReference>
<evidence type="ECO:0000256" key="6">
    <source>
        <dbReference type="ARBA" id="ARBA00023139"/>
    </source>
</evidence>
<dbReference type="RefSeq" id="WP_380705850.1">
    <property type="nucleotide sequence ID" value="NZ_JBHSAP010000018.1"/>
</dbReference>
<feature type="domain" description="Spore germination GerAC-like C-terminal" evidence="8">
    <location>
        <begin position="211"/>
        <end position="380"/>
    </location>
</feature>
<gene>
    <name evidence="10" type="ORF">ACFOUO_14550</name>
</gene>